<dbReference type="EMBL" id="PKPP01006868">
    <property type="protein sequence ID" value="PWA55085.1"/>
    <property type="molecule type" value="Genomic_DNA"/>
</dbReference>
<feature type="region of interest" description="Disordered" evidence="1">
    <location>
        <begin position="138"/>
        <end position="206"/>
    </location>
</feature>
<name>A0A2U1M1F0_ARTAN</name>
<feature type="compositionally biased region" description="Polar residues" evidence="1">
    <location>
        <begin position="170"/>
        <end position="184"/>
    </location>
</feature>
<accession>A0A2U1M1F0</accession>
<protein>
    <recommendedName>
        <fullName evidence="4">Helitron helicase-like domain-containing protein</fullName>
    </recommendedName>
</protein>
<dbReference type="Proteomes" id="UP000245207">
    <property type="component" value="Unassembled WGS sequence"/>
</dbReference>
<sequence>MKQKVKATPKTVYAHPSEKQTKHALHNTRQLLGCGSRHGSEQTCGSSAFAPSSSSTSSSASLDRVDGDSLKVDIYQNSSDIINREVEIHYGKVVGALAAGPSAFFSPSRRKQSNFFRPLGQGDAVPVSYANVVAEGAEQAHGGHDSEGAPSDVQRFRKRGRPRNACASAHGNTEIASSHGTLGANQAHDAHGSEGASSDAQRFRKRGRTRKACASVHGDTEIPVCHAALGIPPPFLLFCASAFYMSREFKNSTFAYHIPGVVAARKRPADGHLPSAPCDHDRSQTIAESISCVGEAASPHGQQSRKRVRPQGASATVHGIRGMAVSHGSEGTTRSRKKAARPHQPFAACDRNCSQALTESINDAGEGPSSHAQQPRKRSRSQNPSASVHVVPGMPHSHGNQTPRQPRKRGRRTHQPPAAEGSTSHAPDNAGPAYDDLDFPPLDPQIVQDLIHFLDSHNELVQIFRTARDKCAEADVPEFRIRLYSGDSPRGYELPSSNTLGAIVFDRGPESESNCDVIVEYRDGPLKRISKIHKSYMSLQFPLIFIYGQPGYHTKLMLRIANPDDEPKRLFQIHALILHGCKHTGTPPETLDFIKPKPLKTIADQETPQGGSTKTAKRALFQSQPTESKKQKGTFHIFI</sequence>
<feature type="region of interest" description="Disordered" evidence="1">
    <location>
        <begin position="603"/>
        <end position="639"/>
    </location>
</feature>
<comment type="caution">
    <text evidence="2">The sequence shown here is derived from an EMBL/GenBank/DDBJ whole genome shotgun (WGS) entry which is preliminary data.</text>
</comment>
<gene>
    <name evidence="2" type="ORF">CTI12_AA356090</name>
</gene>
<feature type="region of interest" description="Disordered" evidence="1">
    <location>
        <begin position="294"/>
        <end position="441"/>
    </location>
</feature>
<organism evidence="2 3">
    <name type="scientific">Artemisia annua</name>
    <name type="common">Sweet wormwood</name>
    <dbReference type="NCBI Taxonomy" id="35608"/>
    <lineage>
        <taxon>Eukaryota</taxon>
        <taxon>Viridiplantae</taxon>
        <taxon>Streptophyta</taxon>
        <taxon>Embryophyta</taxon>
        <taxon>Tracheophyta</taxon>
        <taxon>Spermatophyta</taxon>
        <taxon>Magnoliopsida</taxon>
        <taxon>eudicotyledons</taxon>
        <taxon>Gunneridae</taxon>
        <taxon>Pentapetalae</taxon>
        <taxon>asterids</taxon>
        <taxon>campanulids</taxon>
        <taxon>Asterales</taxon>
        <taxon>Asteraceae</taxon>
        <taxon>Asteroideae</taxon>
        <taxon>Anthemideae</taxon>
        <taxon>Artemisiinae</taxon>
        <taxon>Artemisia</taxon>
    </lineage>
</organism>
<dbReference type="PANTHER" id="PTHR45786">
    <property type="entry name" value="DNA BINDING PROTEIN-LIKE"/>
    <property type="match status" value="1"/>
</dbReference>
<feature type="region of interest" description="Disordered" evidence="1">
    <location>
        <begin position="1"/>
        <end position="64"/>
    </location>
</feature>
<dbReference type="PANTHER" id="PTHR45786:SF74">
    <property type="entry name" value="ATP-DEPENDENT DNA HELICASE"/>
    <property type="match status" value="1"/>
</dbReference>
<feature type="compositionally biased region" description="Low complexity" evidence="1">
    <location>
        <begin position="46"/>
        <end position="61"/>
    </location>
</feature>
<proteinExistence type="predicted"/>
<dbReference type="AlphaFoldDB" id="A0A2U1M1F0"/>
<keyword evidence="3" id="KW-1185">Reference proteome</keyword>
<evidence type="ECO:0000313" key="3">
    <source>
        <dbReference type="Proteomes" id="UP000245207"/>
    </source>
</evidence>
<feature type="compositionally biased region" description="Basic residues" evidence="1">
    <location>
        <begin position="405"/>
        <end position="414"/>
    </location>
</feature>
<evidence type="ECO:0000256" key="1">
    <source>
        <dbReference type="SAM" id="MobiDB-lite"/>
    </source>
</evidence>
<evidence type="ECO:0000313" key="2">
    <source>
        <dbReference type="EMBL" id="PWA55085.1"/>
    </source>
</evidence>
<feature type="compositionally biased region" description="Polar residues" evidence="1">
    <location>
        <begin position="604"/>
        <end position="614"/>
    </location>
</feature>
<evidence type="ECO:0008006" key="4">
    <source>
        <dbReference type="Google" id="ProtNLM"/>
    </source>
</evidence>
<feature type="compositionally biased region" description="Polar residues" evidence="1">
    <location>
        <begin position="352"/>
        <end position="361"/>
    </location>
</feature>
<reference evidence="2 3" key="1">
    <citation type="journal article" date="2018" name="Mol. Plant">
        <title>The genome of Artemisia annua provides insight into the evolution of Asteraceae family and artemisinin biosynthesis.</title>
        <authorList>
            <person name="Shen Q."/>
            <person name="Zhang L."/>
            <person name="Liao Z."/>
            <person name="Wang S."/>
            <person name="Yan T."/>
            <person name="Shi P."/>
            <person name="Liu M."/>
            <person name="Fu X."/>
            <person name="Pan Q."/>
            <person name="Wang Y."/>
            <person name="Lv Z."/>
            <person name="Lu X."/>
            <person name="Zhang F."/>
            <person name="Jiang W."/>
            <person name="Ma Y."/>
            <person name="Chen M."/>
            <person name="Hao X."/>
            <person name="Li L."/>
            <person name="Tang Y."/>
            <person name="Lv G."/>
            <person name="Zhou Y."/>
            <person name="Sun X."/>
            <person name="Brodelius P.E."/>
            <person name="Rose J.K.C."/>
            <person name="Tang K."/>
        </authorList>
    </citation>
    <scope>NUCLEOTIDE SEQUENCE [LARGE SCALE GENOMIC DNA]</scope>
    <source>
        <strain evidence="3">cv. Huhao1</strain>
        <tissue evidence="2">Leaf</tissue>
    </source>
</reference>